<name>A0ABQ0QLM6_9PROT</name>
<evidence type="ECO:0000256" key="1">
    <source>
        <dbReference type="ARBA" id="ARBA00022676"/>
    </source>
</evidence>
<dbReference type="SUPFAM" id="SSF53756">
    <property type="entry name" value="UDP-Glycosyltransferase/glycogen phosphorylase"/>
    <property type="match status" value="1"/>
</dbReference>
<gene>
    <name evidence="3" type="ORF">AA106556_2071</name>
</gene>
<dbReference type="Gene3D" id="3.40.50.2000">
    <property type="entry name" value="Glycogen Phosphorylase B"/>
    <property type="match status" value="1"/>
</dbReference>
<evidence type="ECO:0000313" key="4">
    <source>
        <dbReference type="Proteomes" id="UP001062443"/>
    </source>
</evidence>
<reference evidence="3" key="1">
    <citation type="submission" date="2013-04" db="EMBL/GenBank/DDBJ databases">
        <title>The genome sequencing project of 58 acetic acid bacteria.</title>
        <authorList>
            <person name="Okamoto-Kainuma A."/>
            <person name="Ishikawa M."/>
            <person name="Umino S."/>
            <person name="Koizumi Y."/>
            <person name="Shiwa Y."/>
            <person name="Yoshikawa H."/>
            <person name="Matsutani M."/>
            <person name="Matsushita K."/>
        </authorList>
    </citation>
    <scope>NUCLEOTIDE SEQUENCE</scope>
    <source>
        <strain evidence="3">NBRC 106556</strain>
    </source>
</reference>
<dbReference type="InterPro" id="IPR002201">
    <property type="entry name" value="Glyco_trans_9"/>
</dbReference>
<protein>
    <recommendedName>
        <fullName evidence="5">Glycosyltransferase family 9 protein</fullName>
    </recommendedName>
</protein>
<evidence type="ECO:0000313" key="3">
    <source>
        <dbReference type="EMBL" id="GBR49489.1"/>
    </source>
</evidence>
<organism evidence="3 4">
    <name type="scientific">Neokomagataea tanensis NBRC 106556</name>
    <dbReference type="NCBI Taxonomy" id="1223519"/>
    <lineage>
        <taxon>Bacteria</taxon>
        <taxon>Pseudomonadati</taxon>
        <taxon>Pseudomonadota</taxon>
        <taxon>Alphaproteobacteria</taxon>
        <taxon>Acetobacterales</taxon>
        <taxon>Acetobacteraceae</taxon>
        <taxon>Neokomagataea</taxon>
    </lineage>
</organism>
<keyword evidence="2" id="KW-0808">Transferase</keyword>
<dbReference type="EMBL" id="BAQB01000097">
    <property type="protein sequence ID" value="GBR49489.1"/>
    <property type="molecule type" value="Genomic_DNA"/>
</dbReference>
<dbReference type="PANTHER" id="PTHR30160">
    <property type="entry name" value="TETRAACYLDISACCHARIDE 4'-KINASE-RELATED"/>
    <property type="match status" value="1"/>
</dbReference>
<dbReference type="Pfam" id="PF01075">
    <property type="entry name" value="Glyco_transf_9"/>
    <property type="match status" value="1"/>
</dbReference>
<dbReference type="InterPro" id="IPR051199">
    <property type="entry name" value="LPS_LOS_Heptosyltrfase"/>
</dbReference>
<accession>A0ABQ0QLM6</accession>
<comment type="caution">
    <text evidence="3">The sequence shown here is derived from an EMBL/GenBank/DDBJ whole genome shotgun (WGS) entry which is preliminary data.</text>
</comment>
<dbReference type="Proteomes" id="UP001062443">
    <property type="component" value="Unassembled WGS sequence"/>
</dbReference>
<keyword evidence="1" id="KW-0328">Glycosyltransferase</keyword>
<sequence>MVMARFIRDMHKEAGGFSYDIFCAHPVIARWIFANVLGFVHAEYDTALRLGRLKVFYDAEFHLNQGVKIVRQSKNLSRLSSGQFSKILQNIGRSAKDLRLYIDNQPFLDNALGRVAVYSNASRRDFLHHIAGVSYGGDLLQVPCTADVLERFSLHGRQWITVHNGFDTNFIVGGERATKCYPHFDRVLEHIKRLRPDIFIIQIGTSSSIRLLNADLDLISKTNLEEATALLQGSTLHLDNESGLVHLASCLGTRSVVVFGPTPSDYFGYPTNININPTFCGGCWWINELWMDRCPRQFEVAECLQTIDPERIAVAFLEAFGRSEPLTVV</sequence>
<evidence type="ECO:0000256" key="2">
    <source>
        <dbReference type="ARBA" id="ARBA00022679"/>
    </source>
</evidence>
<keyword evidence="4" id="KW-1185">Reference proteome</keyword>
<evidence type="ECO:0008006" key="5">
    <source>
        <dbReference type="Google" id="ProtNLM"/>
    </source>
</evidence>
<proteinExistence type="predicted"/>